<dbReference type="EMBL" id="MFKX01000007">
    <property type="protein sequence ID" value="OGG58027.1"/>
    <property type="molecule type" value="Genomic_DNA"/>
</dbReference>
<keyword evidence="5" id="KW-0676">Redox-active center</keyword>
<evidence type="ECO:0000256" key="5">
    <source>
        <dbReference type="ARBA" id="ARBA00023284"/>
    </source>
</evidence>
<protein>
    <recommendedName>
        <fullName evidence="6">FAD/NAD(P)-binding domain-containing protein</fullName>
    </recommendedName>
</protein>
<dbReference type="InterPro" id="IPR050097">
    <property type="entry name" value="Ferredoxin-NADP_redctase_2"/>
</dbReference>
<dbReference type="InterPro" id="IPR023753">
    <property type="entry name" value="FAD/NAD-binding_dom"/>
</dbReference>
<keyword evidence="2" id="KW-0274">FAD</keyword>
<proteinExistence type="predicted"/>
<evidence type="ECO:0000256" key="2">
    <source>
        <dbReference type="ARBA" id="ARBA00022827"/>
    </source>
</evidence>
<evidence type="ECO:0000256" key="1">
    <source>
        <dbReference type="ARBA" id="ARBA00022630"/>
    </source>
</evidence>
<evidence type="ECO:0000259" key="6">
    <source>
        <dbReference type="Pfam" id="PF07992"/>
    </source>
</evidence>
<keyword evidence="3" id="KW-0560">Oxidoreductase</keyword>
<dbReference type="InterPro" id="IPR036188">
    <property type="entry name" value="FAD/NAD-bd_sf"/>
</dbReference>
<dbReference type="SUPFAM" id="SSF51905">
    <property type="entry name" value="FAD/NAD(P)-binding domain"/>
    <property type="match status" value="1"/>
</dbReference>
<accession>A0A1F6D9N0</accession>
<dbReference type="PRINTS" id="PR00469">
    <property type="entry name" value="PNDRDTASEII"/>
</dbReference>
<dbReference type="PANTHER" id="PTHR48105">
    <property type="entry name" value="THIOREDOXIN REDUCTASE 1-RELATED-RELATED"/>
    <property type="match status" value="1"/>
</dbReference>
<dbReference type="PRINTS" id="PR00368">
    <property type="entry name" value="FADPNR"/>
</dbReference>
<dbReference type="Pfam" id="PF07992">
    <property type="entry name" value="Pyr_redox_2"/>
    <property type="match status" value="1"/>
</dbReference>
<dbReference type="Proteomes" id="UP000177958">
    <property type="component" value="Unassembled WGS sequence"/>
</dbReference>
<evidence type="ECO:0000256" key="3">
    <source>
        <dbReference type="ARBA" id="ARBA00023002"/>
    </source>
</evidence>
<evidence type="ECO:0000313" key="8">
    <source>
        <dbReference type="Proteomes" id="UP000177958"/>
    </source>
</evidence>
<name>A0A1F6D9N0_9BACT</name>
<reference evidence="7 8" key="1">
    <citation type="journal article" date="2016" name="Nat. Commun.">
        <title>Thousands of microbial genomes shed light on interconnected biogeochemical processes in an aquifer system.</title>
        <authorList>
            <person name="Anantharaman K."/>
            <person name="Brown C.T."/>
            <person name="Hug L.A."/>
            <person name="Sharon I."/>
            <person name="Castelle C.J."/>
            <person name="Probst A.J."/>
            <person name="Thomas B.C."/>
            <person name="Singh A."/>
            <person name="Wilkins M.J."/>
            <person name="Karaoz U."/>
            <person name="Brodie E.L."/>
            <person name="Williams K.H."/>
            <person name="Hubbard S.S."/>
            <person name="Banfield J.F."/>
        </authorList>
    </citation>
    <scope>NUCLEOTIDE SEQUENCE [LARGE SCALE GENOMIC DNA]</scope>
</reference>
<keyword evidence="4" id="KW-1015">Disulfide bond</keyword>
<evidence type="ECO:0000313" key="7">
    <source>
        <dbReference type="EMBL" id="OGG58027.1"/>
    </source>
</evidence>
<sequence>MYDLIIVGGGPAGAAAAVYAARKQLNTLLIVEDWGGQSAVSSEIQNWIGTPAINGADLADALKKHVESYAGKYLEIQKSRAGSLALFDDHVEVGTKQGTVQAKTLLIASGARRRTLDIPGAKEYDQKGLTYCASCDGPLFEGKDVAVVGGGNAGFETTLQLLAYCKTVTLLNRGEIFRADEITVAAARANPKMRILMNAVPTEVVGETFVTGLKWKDSKTGKGELLPVEGIFVEIGLLPNTEWIGNVLEMNAIKQIKVDPKTQRASHQRVWAAGDVTDGLYHQNNIAAGDAVKALEDIYMSLRRS</sequence>
<evidence type="ECO:0000256" key="4">
    <source>
        <dbReference type="ARBA" id="ARBA00023157"/>
    </source>
</evidence>
<organism evidence="7 8">
    <name type="scientific">Candidatus Kaiserbacteria bacterium RIFCSPHIGHO2_01_FULL_55_17</name>
    <dbReference type="NCBI Taxonomy" id="1798484"/>
    <lineage>
        <taxon>Bacteria</taxon>
        <taxon>Candidatus Kaiseribacteriota</taxon>
    </lineage>
</organism>
<feature type="domain" description="FAD/NAD(P)-binding" evidence="6">
    <location>
        <begin position="2"/>
        <end position="285"/>
    </location>
</feature>
<dbReference type="InterPro" id="IPR008255">
    <property type="entry name" value="Pyr_nucl-diS_OxRdtase_2_AS"/>
</dbReference>
<dbReference type="Gene3D" id="3.50.50.60">
    <property type="entry name" value="FAD/NAD(P)-binding domain"/>
    <property type="match status" value="2"/>
</dbReference>
<dbReference type="GO" id="GO:0016668">
    <property type="term" value="F:oxidoreductase activity, acting on a sulfur group of donors, NAD(P) as acceptor"/>
    <property type="evidence" value="ECO:0007669"/>
    <property type="project" value="UniProtKB-ARBA"/>
</dbReference>
<comment type="caution">
    <text evidence="7">The sequence shown here is derived from an EMBL/GenBank/DDBJ whole genome shotgun (WGS) entry which is preliminary data.</text>
</comment>
<dbReference type="PROSITE" id="PS00573">
    <property type="entry name" value="PYRIDINE_REDOX_2"/>
    <property type="match status" value="1"/>
</dbReference>
<gene>
    <name evidence="7" type="ORF">A2853_00845</name>
</gene>
<dbReference type="AlphaFoldDB" id="A0A1F6D9N0"/>
<keyword evidence="1" id="KW-0285">Flavoprotein</keyword>